<dbReference type="PANTHER" id="PTHR30126:SF39">
    <property type="entry name" value="HTH-TYPE TRANSCRIPTIONAL REGULATOR CYSL"/>
    <property type="match status" value="1"/>
</dbReference>
<dbReference type="PROSITE" id="PS50931">
    <property type="entry name" value="HTH_LYSR"/>
    <property type="match status" value="1"/>
</dbReference>
<comment type="similarity">
    <text evidence="1">Belongs to the LysR transcriptional regulatory family.</text>
</comment>
<dbReference type="AlphaFoldDB" id="A0A376CQ38"/>
<proteinExistence type="inferred from homology"/>
<dbReference type="InterPro" id="IPR036390">
    <property type="entry name" value="WH_DNA-bd_sf"/>
</dbReference>
<accession>A0A376CQ38</accession>
<keyword evidence="2" id="KW-0805">Transcription regulation</keyword>
<evidence type="ECO:0000256" key="3">
    <source>
        <dbReference type="ARBA" id="ARBA00023125"/>
    </source>
</evidence>
<gene>
    <name evidence="6" type="primary">cysL</name>
    <name evidence="6" type="ORF">NCTC11862_02130</name>
</gene>
<dbReference type="Pfam" id="PF00126">
    <property type="entry name" value="HTH_1"/>
    <property type="match status" value="1"/>
</dbReference>
<dbReference type="SUPFAM" id="SSF53850">
    <property type="entry name" value="Periplasmic binding protein-like II"/>
    <property type="match status" value="1"/>
</dbReference>
<sequence>MYPKLPAFEDLQALHHVARTGSISAAARDQAIHQQTMSTRIARAEETLGLTIFNRSPYGVTLTERGTKVIDALPTLFDAAGEFTALVASLNDDSSARHLHIAVSNTVAELYYPVWAAKFHALYPTVQLAMRQANSTGVRDLVTSGEVAVGIVEGGTSPHHLVESDLGVDELVVVVPADHPWAGSTATADMLRTTPLVVREEGSGTREVVEDALGTLATPAGEFGSLASQRAGIVALGAPGVIARGAVLDQIALGRLVVVDTPGLTFLRHLTAVRLRGASLNEDAEALINVARTERAS</sequence>
<dbReference type="RefSeq" id="WP_018581786.1">
    <property type="nucleotide sequence ID" value="NZ_LDYD01000003.1"/>
</dbReference>
<evidence type="ECO:0000313" key="7">
    <source>
        <dbReference type="Proteomes" id="UP000254467"/>
    </source>
</evidence>
<evidence type="ECO:0000256" key="1">
    <source>
        <dbReference type="ARBA" id="ARBA00009437"/>
    </source>
</evidence>
<dbReference type="GO" id="GO:0000976">
    <property type="term" value="F:transcription cis-regulatory region binding"/>
    <property type="evidence" value="ECO:0007669"/>
    <property type="project" value="TreeGrafter"/>
</dbReference>
<keyword evidence="7" id="KW-1185">Reference proteome</keyword>
<evidence type="ECO:0000259" key="5">
    <source>
        <dbReference type="PROSITE" id="PS50931"/>
    </source>
</evidence>
<dbReference type="Gene3D" id="1.10.10.10">
    <property type="entry name" value="Winged helix-like DNA-binding domain superfamily/Winged helix DNA-binding domain"/>
    <property type="match status" value="1"/>
</dbReference>
<reference evidence="6 7" key="1">
    <citation type="submission" date="2018-06" db="EMBL/GenBank/DDBJ databases">
        <authorList>
            <consortium name="Pathogen Informatics"/>
            <person name="Doyle S."/>
        </authorList>
    </citation>
    <scope>NUCLEOTIDE SEQUENCE [LARGE SCALE GENOMIC DNA]</scope>
    <source>
        <strain evidence="6 7">NCTC11862</strain>
    </source>
</reference>
<dbReference type="GO" id="GO:0003700">
    <property type="term" value="F:DNA-binding transcription factor activity"/>
    <property type="evidence" value="ECO:0007669"/>
    <property type="project" value="InterPro"/>
</dbReference>
<dbReference type="SUPFAM" id="SSF46785">
    <property type="entry name" value="Winged helix' DNA-binding domain"/>
    <property type="match status" value="1"/>
</dbReference>
<dbReference type="Proteomes" id="UP000254467">
    <property type="component" value="Unassembled WGS sequence"/>
</dbReference>
<dbReference type="STRING" id="35756.GCA_001044155_00489"/>
<dbReference type="PANTHER" id="PTHR30126">
    <property type="entry name" value="HTH-TYPE TRANSCRIPTIONAL REGULATOR"/>
    <property type="match status" value="1"/>
</dbReference>
<evidence type="ECO:0000256" key="2">
    <source>
        <dbReference type="ARBA" id="ARBA00023015"/>
    </source>
</evidence>
<dbReference type="EMBL" id="UFXQ01000001">
    <property type="protein sequence ID" value="STC70317.1"/>
    <property type="molecule type" value="Genomic_DNA"/>
</dbReference>
<dbReference type="Pfam" id="PF03466">
    <property type="entry name" value="LysR_substrate"/>
    <property type="match status" value="1"/>
</dbReference>
<organism evidence="6 7">
    <name type="scientific">Corynebacterium pilosum</name>
    <dbReference type="NCBI Taxonomy" id="35756"/>
    <lineage>
        <taxon>Bacteria</taxon>
        <taxon>Bacillati</taxon>
        <taxon>Actinomycetota</taxon>
        <taxon>Actinomycetes</taxon>
        <taxon>Mycobacteriales</taxon>
        <taxon>Corynebacteriaceae</taxon>
        <taxon>Corynebacterium</taxon>
    </lineage>
</organism>
<dbReference type="Gene3D" id="3.40.190.290">
    <property type="match status" value="1"/>
</dbReference>
<dbReference type="InterPro" id="IPR005119">
    <property type="entry name" value="LysR_subst-bd"/>
</dbReference>
<evidence type="ECO:0000313" key="6">
    <source>
        <dbReference type="EMBL" id="STC70317.1"/>
    </source>
</evidence>
<dbReference type="OrthoDB" id="9808620at2"/>
<dbReference type="InterPro" id="IPR000847">
    <property type="entry name" value="LysR_HTH_N"/>
</dbReference>
<dbReference type="InterPro" id="IPR036388">
    <property type="entry name" value="WH-like_DNA-bd_sf"/>
</dbReference>
<keyword evidence="3" id="KW-0238">DNA-binding</keyword>
<keyword evidence="4" id="KW-0804">Transcription</keyword>
<name>A0A376CQ38_9CORY</name>
<protein>
    <submittedName>
        <fullName evidence="6">LysR family transcriptional regulator</fullName>
    </submittedName>
</protein>
<evidence type="ECO:0000256" key="4">
    <source>
        <dbReference type="ARBA" id="ARBA00023163"/>
    </source>
</evidence>
<feature type="domain" description="HTH lysR-type" evidence="5">
    <location>
        <begin position="6"/>
        <end position="63"/>
    </location>
</feature>